<dbReference type="EMBL" id="DRUC01000052">
    <property type="protein sequence ID" value="HHF48218.1"/>
    <property type="molecule type" value="Genomic_DNA"/>
</dbReference>
<accession>A0A7C3UIW0</accession>
<name>A0A7C3UIW0_9EURY</name>
<organism evidence="1">
    <name type="scientific">Geoglobus ahangari</name>
    <dbReference type="NCBI Taxonomy" id="113653"/>
    <lineage>
        <taxon>Archaea</taxon>
        <taxon>Methanobacteriati</taxon>
        <taxon>Methanobacteriota</taxon>
        <taxon>Archaeoglobi</taxon>
        <taxon>Archaeoglobales</taxon>
        <taxon>Archaeoglobaceae</taxon>
        <taxon>Geoglobus</taxon>
    </lineage>
</organism>
<dbReference type="AlphaFoldDB" id="A0A7C3UIW0"/>
<dbReference type="EMBL" id="DTPI01000031">
    <property type="protein sequence ID" value="HGE66607.1"/>
    <property type="molecule type" value="Genomic_DNA"/>
</dbReference>
<gene>
    <name evidence="3" type="ORF">ENL48_03290</name>
    <name evidence="2" type="ORF">ENT89_05305</name>
    <name evidence="1" type="ORF">ENX77_05760</name>
</gene>
<evidence type="ECO:0000313" key="1">
    <source>
        <dbReference type="EMBL" id="HGE66607.1"/>
    </source>
</evidence>
<reference evidence="1" key="1">
    <citation type="journal article" date="2020" name="mSystems">
        <title>Genome- and Community-Level Interaction Insights into Carbon Utilization and Element Cycling Functions of Hydrothermarchaeota in Hydrothermal Sediment.</title>
        <authorList>
            <person name="Zhou Z."/>
            <person name="Liu Y."/>
            <person name="Xu W."/>
            <person name="Pan J."/>
            <person name="Luo Z.H."/>
            <person name="Li M."/>
        </authorList>
    </citation>
    <scope>NUCLEOTIDE SEQUENCE [LARGE SCALE GENOMIC DNA]</scope>
    <source>
        <strain evidence="3">SpSt-10</strain>
        <strain evidence="2">SpSt-62</strain>
        <strain evidence="1">SpSt-97</strain>
    </source>
</reference>
<comment type="caution">
    <text evidence="1">The sequence shown here is derived from an EMBL/GenBank/DDBJ whole genome shotgun (WGS) entry which is preliminary data.</text>
</comment>
<sequence>MQYVIEVEKSLARRIEELDDLILNAIEWYLNSDPKVVKDDVTRIIPRLCSVIDKEVIQIDIPDDLWVRLRKFGEKNRLRIDVIIKEAIKEYIYRHHI</sequence>
<proteinExistence type="predicted"/>
<protein>
    <submittedName>
        <fullName evidence="1">Uncharacterized protein</fullName>
    </submittedName>
</protein>
<evidence type="ECO:0000313" key="2">
    <source>
        <dbReference type="EMBL" id="HGU59573.1"/>
    </source>
</evidence>
<dbReference type="EMBL" id="DTAK01000038">
    <property type="protein sequence ID" value="HGU59573.1"/>
    <property type="molecule type" value="Genomic_DNA"/>
</dbReference>
<evidence type="ECO:0000313" key="3">
    <source>
        <dbReference type="EMBL" id="HHF48218.1"/>
    </source>
</evidence>